<dbReference type="PANTHER" id="PTHR47585">
    <property type="match status" value="1"/>
</dbReference>
<dbReference type="Proteomes" id="UP000033551">
    <property type="component" value="Unassembled WGS sequence"/>
</dbReference>
<feature type="region of interest" description="Disordered" evidence="1">
    <location>
        <begin position="638"/>
        <end position="669"/>
    </location>
</feature>
<accession>A0A0F4JBV3</accession>
<dbReference type="Pfam" id="PF07287">
    <property type="entry name" value="AtuA"/>
    <property type="match status" value="1"/>
</dbReference>
<reference evidence="4 5" key="1">
    <citation type="submission" date="2015-02" db="EMBL/GenBank/DDBJ databases">
        <authorList>
            <person name="Ju K.-S."/>
            <person name="Doroghazi J.R."/>
            <person name="Metcalf W."/>
        </authorList>
    </citation>
    <scope>NUCLEOTIDE SEQUENCE [LARGE SCALE GENOMIC DNA]</scope>
    <source>
        <strain evidence="4 5">NRRL ISP-5550</strain>
    </source>
</reference>
<feature type="compositionally biased region" description="Low complexity" evidence="1">
    <location>
        <begin position="468"/>
        <end position="483"/>
    </location>
</feature>
<organism evidence="4 5">
    <name type="scientific">Streptomyces katrae</name>
    <dbReference type="NCBI Taxonomy" id="68223"/>
    <lineage>
        <taxon>Bacteria</taxon>
        <taxon>Bacillati</taxon>
        <taxon>Actinomycetota</taxon>
        <taxon>Actinomycetes</taxon>
        <taxon>Kitasatosporales</taxon>
        <taxon>Streptomycetaceae</taxon>
        <taxon>Streptomyces</taxon>
    </lineage>
</organism>
<dbReference type="InterPro" id="IPR056362">
    <property type="entry name" value="AtuA-like_ferredoxin_dom"/>
</dbReference>
<feature type="compositionally biased region" description="Pro residues" evidence="1">
    <location>
        <begin position="638"/>
        <end position="660"/>
    </location>
</feature>
<dbReference type="EMBL" id="JZWV01000502">
    <property type="protein sequence ID" value="KJY31289.1"/>
    <property type="molecule type" value="Genomic_DNA"/>
</dbReference>
<comment type="caution">
    <text evidence="4">The sequence shown here is derived from an EMBL/GenBank/DDBJ whole genome shotgun (WGS) entry which is preliminary data.</text>
</comment>
<sequence>MTGRRPLRIGNASGFYGDRFGAVREMLAGGPLDVLTGDYLAELTMLILGRDRLKNPDLGYAKTFLKQLEEGLGLAHERGVRIVTNAGGLNPAGLADAVRALADKVGVPVRVAHVEGDDLMRHGDTGAAAGPAEGALTANAYLGGAGITACLRAGADVVVTGRVTDAALVSGPAAWWFGWGPQEYDRLAGAVVAGHVLECGTQATGGNYAFFTAHDVRRPGFPLAEVSEDGSAVVTKHPGSGGLVSTGTVTAQLLYETQGARYLGPDVTARLDTVRLTPDGEDRVRISGTVGEAPPDTLKVGVTRVGGWRNEVVFVLTGLDVEAKAELVRAQLAEALSGVAGVTWTLARTDRADADTEETASALLRLVVRDPSPDRVGRALTGAAIELALASYPGFHVTAPPGEAQPYGVFTSTLVPAASVPHVAVLPDGTRLPVGGGRSESPAPDGSGPLAGDGAACGAAVPKGAVPPVGGAGQVSPAPVAPAGEGGLPAADGAHAPRGGAPVPGGPRGGSRGRRGGAGEGPAGTPAPGPTTRAPLGLLAGARSGDKGGDANIGVWVESDAAWEWLRDTLTVELLGALLPETAALPVARHELPNLRALNFTVTGILGAGVASGHRFDPQAKALGEWLRARHVDIPTHLLPPAPEGAPPAPDGAPPAPDGAPPATEGIRS</sequence>
<feature type="compositionally biased region" description="Gly residues" evidence="1">
    <location>
        <begin position="502"/>
        <end position="522"/>
    </location>
</feature>
<feature type="domain" description="AtuA-like ferredoxin-fold" evidence="3">
    <location>
        <begin position="535"/>
        <end position="632"/>
    </location>
</feature>
<feature type="region of interest" description="Disordered" evidence="1">
    <location>
        <begin position="468"/>
        <end position="543"/>
    </location>
</feature>
<dbReference type="Pfam" id="PF23544">
    <property type="entry name" value="AtuA_ferredoxin"/>
    <property type="match status" value="1"/>
</dbReference>
<name>A0A0F4JBV3_9ACTN</name>
<dbReference type="AlphaFoldDB" id="A0A0F4JBV3"/>
<gene>
    <name evidence="4" type="ORF">VR44_18445</name>
</gene>
<evidence type="ECO:0000259" key="2">
    <source>
        <dbReference type="Pfam" id="PF07287"/>
    </source>
</evidence>
<evidence type="ECO:0000259" key="3">
    <source>
        <dbReference type="Pfam" id="PF23544"/>
    </source>
</evidence>
<feature type="region of interest" description="Disordered" evidence="1">
    <location>
        <begin position="431"/>
        <end position="455"/>
    </location>
</feature>
<evidence type="ECO:0000256" key="1">
    <source>
        <dbReference type="SAM" id="MobiDB-lite"/>
    </source>
</evidence>
<dbReference type="PATRIC" id="fig|68223.7.peg.8284"/>
<evidence type="ECO:0000313" key="5">
    <source>
        <dbReference type="Proteomes" id="UP000033551"/>
    </source>
</evidence>
<dbReference type="InterPro" id="IPR010839">
    <property type="entry name" value="AtuA_N"/>
</dbReference>
<keyword evidence="5" id="KW-1185">Reference proteome</keyword>
<protein>
    <submittedName>
        <fullName evidence="4">Exopolyphosphatase</fullName>
    </submittedName>
</protein>
<feature type="domain" description="Acyclic terpene utilisation N-terminal" evidence="2">
    <location>
        <begin position="7"/>
        <end position="424"/>
    </location>
</feature>
<evidence type="ECO:0000313" key="4">
    <source>
        <dbReference type="EMBL" id="KJY31289.1"/>
    </source>
</evidence>
<feature type="compositionally biased region" description="Low complexity" evidence="1">
    <location>
        <begin position="523"/>
        <end position="537"/>
    </location>
</feature>
<dbReference type="PANTHER" id="PTHR47585:SF1">
    <property type="entry name" value="DUF1446 DOMAIN-CONTAINING PROTEIN"/>
    <property type="match status" value="1"/>
</dbReference>
<proteinExistence type="predicted"/>